<reference evidence="1 2" key="1">
    <citation type="journal article" date="2015" name="Genome Announc.">
        <title>Expanding the biotechnology potential of lactobacilli through comparative genomics of 213 strains and associated genera.</title>
        <authorList>
            <person name="Sun Z."/>
            <person name="Harris H.M."/>
            <person name="McCann A."/>
            <person name="Guo C."/>
            <person name="Argimon S."/>
            <person name="Zhang W."/>
            <person name="Yang X."/>
            <person name="Jeffery I.B."/>
            <person name="Cooney J.C."/>
            <person name="Kagawa T.F."/>
            <person name="Liu W."/>
            <person name="Song Y."/>
            <person name="Salvetti E."/>
            <person name="Wrobel A."/>
            <person name="Rasinkangas P."/>
            <person name="Parkhill J."/>
            <person name="Rea M.C."/>
            <person name="O'Sullivan O."/>
            <person name="Ritari J."/>
            <person name="Douillard F.P."/>
            <person name="Paul Ross R."/>
            <person name="Yang R."/>
            <person name="Briner A.E."/>
            <person name="Felis G.E."/>
            <person name="de Vos W.M."/>
            <person name="Barrangou R."/>
            <person name="Klaenhammer T.R."/>
            <person name="Caufield P.W."/>
            <person name="Cui Y."/>
            <person name="Zhang H."/>
            <person name="O'Toole P.W."/>
        </authorList>
    </citation>
    <scope>NUCLEOTIDE SEQUENCE [LARGE SCALE GENOMIC DNA]</scope>
    <source>
        <strain evidence="1 2">DSM 20509</strain>
    </source>
</reference>
<accession>A0A0R2AL98</accession>
<dbReference type="Pfam" id="PF05014">
    <property type="entry name" value="Nuc_deoxyrib_tr"/>
    <property type="match status" value="1"/>
</dbReference>
<proteinExistence type="predicted"/>
<dbReference type="RefSeq" id="WP_050611962.1">
    <property type="nucleotide sequence ID" value="NZ_AYYP01000026.1"/>
</dbReference>
<dbReference type="SUPFAM" id="SSF52309">
    <property type="entry name" value="N-(deoxy)ribosyltransferase-like"/>
    <property type="match status" value="1"/>
</dbReference>
<dbReference type="EMBL" id="AYYP01000026">
    <property type="protein sequence ID" value="KRM64726.1"/>
    <property type="molecule type" value="Genomic_DNA"/>
</dbReference>
<dbReference type="Gene3D" id="3.40.50.450">
    <property type="match status" value="1"/>
</dbReference>
<dbReference type="AlphaFoldDB" id="A0A0R2AL98"/>
<dbReference type="PATRIC" id="fig|1423718.3.peg.1766"/>
<keyword evidence="2" id="KW-1185">Reference proteome</keyword>
<dbReference type="InterPro" id="IPR007710">
    <property type="entry name" value="Nucleoside_deoxyribTrfase"/>
</dbReference>
<dbReference type="Proteomes" id="UP000051008">
    <property type="component" value="Unassembled WGS sequence"/>
</dbReference>
<comment type="caution">
    <text evidence="1">The sequence shown here is derived from an EMBL/GenBank/DDBJ whole genome shotgun (WGS) entry which is preliminary data.</text>
</comment>
<evidence type="ECO:0000313" key="2">
    <source>
        <dbReference type="Proteomes" id="UP000051008"/>
    </source>
</evidence>
<organism evidence="1 2">
    <name type="scientific">Ligilactobacillus agilis DSM 20509</name>
    <dbReference type="NCBI Taxonomy" id="1423718"/>
    <lineage>
        <taxon>Bacteria</taxon>
        <taxon>Bacillati</taxon>
        <taxon>Bacillota</taxon>
        <taxon>Bacilli</taxon>
        <taxon>Lactobacillales</taxon>
        <taxon>Lactobacillaceae</taxon>
        <taxon>Ligilactobacillus</taxon>
    </lineage>
</organism>
<dbReference type="OrthoDB" id="397706at2"/>
<evidence type="ECO:0000313" key="1">
    <source>
        <dbReference type="EMBL" id="KRM64726.1"/>
    </source>
</evidence>
<sequence>MKNTDPVANTKIYLATSFFNEEQRARIPQALAQLEANPTVGVVHQPFDFQYKDARVDSDPAGVFGSLEWQIATYNNDLNAVGTSDVCVALYDMDQIDEGICMEIGMFVALHKPIVLLPFTKKDKSAYEANLMLARGVTTWLEPNDFSPLKDFNFNHPMAQPFPPFKVF</sequence>
<dbReference type="SMR" id="A0A0R2AL98"/>
<evidence type="ECO:0008006" key="3">
    <source>
        <dbReference type="Google" id="ProtNLM"/>
    </source>
</evidence>
<name>A0A0R2AL98_9LACO</name>
<gene>
    <name evidence="1" type="ORF">FC14_GL001702</name>
</gene>
<protein>
    <recommendedName>
        <fullName evidence="3">Nucleoside deoxyribosyltransferase</fullName>
    </recommendedName>
</protein>